<name>A0A165L3G3_9APHY</name>
<feature type="compositionally biased region" description="Basic and acidic residues" evidence="5">
    <location>
        <begin position="84"/>
        <end position="93"/>
    </location>
</feature>
<feature type="domain" description="C2H2-type" evidence="6">
    <location>
        <begin position="148"/>
        <end position="175"/>
    </location>
</feature>
<dbReference type="OrthoDB" id="6077919at2759"/>
<dbReference type="InterPro" id="IPR036236">
    <property type="entry name" value="Znf_C2H2_sf"/>
</dbReference>
<feature type="compositionally biased region" description="Polar residues" evidence="5">
    <location>
        <begin position="226"/>
        <end position="242"/>
    </location>
</feature>
<feature type="region of interest" description="Disordered" evidence="5">
    <location>
        <begin position="30"/>
        <end position="93"/>
    </location>
</feature>
<accession>A0A165L3G3</accession>
<dbReference type="PROSITE" id="PS50157">
    <property type="entry name" value="ZINC_FINGER_C2H2_2"/>
    <property type="match status" value="2"/>
</dbReference>
<dbReference type="Proteomes" id="UP000076727">
    <property type="component" value="Unassembled WGS sequence"/>
</dbReference>
<keyword evidence="3" id="KW-0862">Zinc</keyword>
<dbReference type="Gene3D" id="3.30.160.60">
    <property type="entry name" value="Classic Zinc Finger"/>
    <property type="match status" value="2"/>
</dbReference>
<evidence type="ECO:0000313" key="8">
    <source>
        <dbReference type="Proteomes" id="UP000076727"/>
    </source>
</evidence>
<dbReference type="AlphaFoldDB" id="A0A165L3G3"/>
<evidence type="ECO:0000313" key="7">
    <source>
        <dbReference type="EMBL" id="KZT63897.1"/>
    </source>
</evidence>
<keyword evidence="8" id="KW-1185">Reference proteome</keyword>
<keyword evidence="1" id="KW-0479">Metal-binding</keyword>
<evidence type="ECO:0000256" key="5">
    <source>
        <dbReference type="SAM" id="MobiDB-lite"/>
    </source>
</evidence>
<dbReference type="GO" id="GO:0008270">
    <property type="term" value="F:zinc ion binding"/>
    <property type="evidence" value="ECO:0007669"/>
    <property type="project" value="UniProtKB-KW"/>
</dbReference>
<gene>
    <name evidence="7" type="ORF">DAEQUDRAFT_84454</name>
</gene>
<dbReference type="PANTHER" id="PTHR23235">
    <property type="entry name" value="KRUEPPEL-LIKE TRANSCRIPTION FACTOR"/>
    <property type="match status" value="1"/>
</dbReference>
<evidence type="ECO:0000256" key="4">
    <source>
        <dbReference type="PROSITE-ProRule" id="PRU00042"/>
    </source>
</evidence>
<dbReference type="STRING" id="1314783.A0A165L3G3"/>
<feature type="domain" description="C2H2-type" evidence="6">
    <location>
        <begin position="95"/>
        <end position="122"/>
    </location>
</feature>
<sequence length="299" mass="33077">MPRSPSSETITLPSIQELLPEHFCRPLATLSINEPRPRSNTSPASLGRLTLPSRHLPYHTAPSQHPPSRNSPPRAHATLPQPRTADHNRDDDRRHACPWCPRRFNRPSSLAIHLNTHTGAKRKSDPLDPRAPVCVDTETSDPPCVAAYPCPACGREFSVNSNMRRHYRNHFANGQRSGTLRTPRLGAQQSLDGNTMSTNVNLTPYRYPPLDPPTLSRSTTPSTRSETQYSDSDQDSLASSPQMRPRSEHTLRGSLAARSAEWGGSYGGGQYSMDRIPRSSRSASFPASSLRVVTSPVHR</sequence>
<organism evidence="7 8">
    <name type="scientific">Daedalea quercina L-15889</name>
    <dbReference type="NCBI Taxonomy" id="1314783"/>
    <lineage>
        <taxon>Eukaryota</taxon>
        <taxon>Fungi</taxon>
        <taxon>Dikarya</taxon>
        <taxon>Basidiomycota</taxon>
        <taxon>Agaricomycotina</taxon>
        <taxon>Agaricomycetes</taxon>
        <taxon>Polyporales</taxon>
        <taxon>Fomitopsis</taxon>
    </lineage>
</organism>
<feature type="compositionally biased region" description="Low complexity" evidence="5">
    <location>
        <begin position="279"/>
        <end position="289"/>
    </location>
</feature>
<dbReference type="EMBL" id="KV429151">
    <property type="protein sequence ID" value="KZT63897.1"/>
    <property type="molecule type" value="Genomic_DNA"/>
</dbReference>
<dbReference type="SMART" id="SM00355">
    <property type="entry name" value="ZnF_C2H2"/>
    <property type="match status" value="2"/>
</dbReference>
<protein>
    <recommendedName>
        <fullName evidence="6">C2H2-type domain-containing protein</fullName>
    </recommendedName>
</protein>
<dbReference type="PROSITE" id="PS00028">
    <property type="entry name" value="ZINC_FINGER_C2H2_1"/>
    <property type="match status" value="2"/>
</dbReference>
<feature type="compositionally biased region" description="Polar residues" evidence="5">
    <location>
        <begin position="187"/>
        <end position="202"/>
    </location>
</feature>
<proteinExistence type="predicted"/>
<dbReference type="SUPFAM" id="SSF57667">
    <property type="entry name" value="beta-beta-alpha zinc fingers"/>
    <property type="match status" value="2"/>
</dbReference>
<evidence type="ECO:0000256" key="1">
    <source>
        <dbReference type="ARBA" id="ARBA00022723"/>
    </source>
</evidence>
<evidence type="ECO:0000256" key="2">
    <source>
        <dbReference type="ARBA" id="ARBA00022771"/>
    </source>
</evidence>
<evidence type="ECO:0000259" key="6">
    <source>
        <dbReference type="PROSITE" id="PS50157"/>
    </source>
</evidence>
<reference evidence="7 8" key="1">
    <citation type="journal article" date="2016" name="Mol. Biol. Evol.">
        <title>Comparative Genomics of Early-Diverging Mushroom-Forming Fungi Provides Insights into the Origins of Lignocellulose Decay Capabilities.</title>
        <authorList>
            <person name="Nagy L.G."/>
            <person name="Riley R."/>
            <person name="Tritt A."/>
            <person name="Adam C."/>
            <person name="Daum C."/>
            <person name="Floudas D."/>
            <person name="Sun H."/>
            <person name="Yadav J.S."/>
            <person name="Pangilinan J."/>
            <person name="Larsson K.H."/>
            <person name="Matsuura K."/>
            <person name="Barry K."/>
            <person name="Labutti K."/>
            <person name="Kuo R."/>
            <person name="Ohm R.A."/>
            <person name="Bhattacharya S.S."/>
            <person name="Shirouzu T."/>
            <person name="Yoshinaga Y."/>
            <person name="Martin F.M."/>
            <person name="Grigoriev I.V."/>
            <person name="Hibbett D.S."/>
        </authorList>
    </citation>
    <scope>NUCLEOTIDE SEQUENCE [LARGE SCALE GENOMIC DNA]</scope>
    <source>
        <strain evidence="7 8">L-15889</strain>
    </source>
</reference>
<dbReference type="Pfam" id="PF00096">
    <property type="entry name" value="zf-C2H2"/>
    <property type="match status" value="2"/>
</dbReference>
<evidence type="ECO:0000256" key="3">
    <source>
        <dbReference type="ARBA" id="ARBA00022833"/>
    </source>
</evidence>
<feature type="compositionally biased region" description="Low complexity" evidence="5">
    <location>
        <begin position="213"/>
        <end position="225"/>
    </location>
</feature>
<feature type="region of interest" description="Disordered" evidence="5">
    <location>
        <begin position="171"/>
        <end position="299"/>
    </location>
</feature>
<dbReference type="InterPro" id="IPR013087">
    <property type="entry name" value="Znf_C2H2_type"/>
</dbReference>
<keyword evidence="2 4" id="KW-0863">Zinc-finger</keyword>